<dbReference type="InterPro" id="IPR046331">
    <property type="entry name" value="GPAM1-like"/>
</dbReference>
<reference evidence="3" key="2">
    <citation type="journal article" date="2020" name="Nat. Commun.">
        <title>Large-scale genome sequencing of mycorrhizal fungi provides insights into the early evolution of symbiotic traits.</title>
        <authorList>
            <person name="Miyauchi S."/>
            <person name="Kiss E."/>
            <person name="Kuo A."/>
            <person name="Drula E."/>
            <person name="Kohler A."/>
            <person name="Sanchez-Garcia M."/>
            <person name="Morin E."/>
            <person name="Andreopoulos B."/>
            <person name="Barry K.W."/>
            <person name="Bonito G."/>
            <person name="Buee M."/>
            <person name="Carver A."/>
            <person name="Chen C."/>
            <person name="Cichocki N."/>
            <person name="Clum A."/>
            <person name="Culley D."/>
            <person name="Crous P.W."/>
            <person name="Fauchery L."/>
            <person name="Girlanda M."/>
            <person name="Hayes R.D."/>
            <person name="Keri Z."/>
            <person name="LaButti K."/>
            <person name="Lipzen A."/>
            <person name="Lombard V."/>
            <person name="Magnuson J."/>
            <person name="Maillard F."/>
            <person name="Murat C."/>
            <person name="Nolan M."/>
            <person name="Ohm R.A."/>
            <person name="Pangilinan J."/>
            <person name="Pereira M.F."/>
            <person name="Perotto S."/>
            <person name="Peter M."/>
            <person name="Pfister S."/>
            <person name="Riley R."/>
            <person name="Sitrit Y."/>
            <person name="Stielow J.B."/>
            <person name="Szollosi G."/>
            <person name="Zifcakova L."/>
            <person name="Stursova M."/>
            <person name="Spatafora J.W."/>
            <person name="Tedersoo L."/>
            <person name="Vaario L.M."/>
            <person name="Yamada A."/>
            <person name="Yan M."/>
            <person name="Wang P."/>
            <person name="Xu J."/>
            <person name="Bruns T."/>
            <person name="Baldrian P."/>
            <person name="Vilgalys R."/>
            <person name="Dunand C."/>
            <person name="Henrissat B."/>
            <person name="Grigoriev I.V."/>
            <person name="Hibbett D."/>
            <person name="Nagy L.G."/>
            <person name="Martin F.M."/>
        </authorList>
    </citation>
    <scope>NUCLEOTIDE SEQUENCE</scope>
    <source>
        <strain evidence="3">Prilba</strain>
    </source>
</reference>
<feature type="region of interest" description="Disordered" evidence="1">
    <location>
        <begin position="1"/>
        <end position="123"/>
    </location>
</feature>
<feature type="compositionally biased region" description="Basic and acidic residues" evidence="1">
    <location>
        <begin position="231"/>
        <end position="252"/>
    </location>
</feature>
<evidence type="ECO:0000313" key="3">
    <source>
        <dbReference type="EMBL" id="KAF8480823.1"/>
    </source>
</evidence>
<feature type="compositionally biased region" description="Acidic residues" evidence="1">
    <location>
        <begin position="219"/>
        <end position="230"/>
    </location>
</feature>
<protein>
    <recommendedName>
        <fullName evidence="2">DUF3752 domain-containing protein</fullName>
    </recommendedName>
</protein>
<organism evidence="3 4">
    <name type="scientific">Russula ochroleuca</name>
    <dbReference type="NCBI Taxonomy" id="152965"/>
    <lineage>
        <taxon>Eukaryota</taxon>
        <taxon>Fungi</taxon>
        <taxon>Dikarya</taxon>
        <taxon>Basidiomycota</taxon>
        <taxon>Agaricomycotina</taxon>
        <taxon>Agaricomycetes</taxon>
        <taxon>Russulales</taxon>
        <taxon>Russulaceae</taxon>
        <taxon>Russula</taxon>
    </lineage>
</organism>
<feature type="region of interest" description="Disordered" evidence="1">
    <location>
        <begin position="160"/>
        <end position="323"/>
    </location>
</feature>
<gene>
    <name evidence="3" type="ORF">DFH94DRAFT_793392</name>
</gene>
<dbReference type="EMBL" id="WHVB01000007">
    <property type="protein sequence ID" value="KAF8480823.1"/>
    <property type="molecule type" value="Genomic_DNA"/>
</dbReference>
<dbReference type="InterPro" id="IPR022226">
    <property type="entry name" value="DUF3752"/>
</dbReference>
<sequence length="323" mass="35821">MASVGPHVPAHLRARNAAGQESAEAGPSIGPPPAVAAIITPRYEEEEEDEDEDVYVPELPPDLAAARANPSAAVVSSSPPRRRPIGPAARGPVRREEEEEESEEEEEIGPAPLPPGPSSHVHEDAVIEFMQKEAQRRQAIEEAARPKTLKREEWMLVPPSSSDLLSTLDPTKLNKPRQFSRSTATPKVVDNTLWTETPAERQQRLADEVMGKRRRVENADPDLLEEDAGQEDAHKRRKREAELQRQVEEFTRSHRGPSMLESRAQDDTKRKKAAGEEPAAIWDHSRDMALGGRLMDEKDRRKAIQDSKGLSDRFGSGKGGSFL</sequence>
<dbReference type="PANTHER" id="PTHR46370:SF1">
    <property type="entry name" value="GPALPP MOTIFS-CONTAINING PROTEIN 1"/>
    <property type="match status" value="1"/>
</dbReference>
<evidence type="ECO:0000313" key="4">
    <source>
        <dbReference type="Proteomes" id="UP000759537"/>
    </source>
</evidence>
<feature type="compositionally biased region" description="Acidic residues" evidence="1">
    <location>
        <begin position="97"/>
        <end position="108"/>
    </location>
</feature>
<feature type="compositionally biased region" description="Basic and acidic residues" evidence="1">
    <location>
        <begin position="294"/>
        <end position="311"/>
    </location>
</feature>
<feature type="compositionally biased region" description="Low complexity" evidence="1">
    <location>
        <begin position="64"/>
        <end position="91"/>
    </location>
</feature>
<feature type="compositionally biased region" description="Basic and acidic residues" evidence="1">
    <location>
        <begin position="198"/>
        <end position="211"/>
    </location>
</feature>
<dbReference type="PANTHER" id="PTHR46370">
    <property type="entry name" value="GPALPP MOTIFS-CONTAINING PROTEIN 1"/>
    <property type="match status" value="1"/>
</dbReference>
<dbReference type="Pfam" id="PF12572">
    <property type="entry name" value="DUF3752"/>
    <property type="match status" value="1"/>
</dbReference>
<proteinExistence type="predicted"/>
<feature type="compositionally biased region" description="Acidic residues" evidence="1">
    <location>
        <begin position="44"/>
        <end position="55"/>
    </location>
</feature>
<comment type="caution">
    <text evidence="3">The sequence shown here is derived from an EMBL/GenBank/DDBJ whole genome shotgun (WGS) entry which is preliminary data.</text>
</comment>
<name>A0A9P5MWX2_9AGAM</name>
<evidence type="ECO:0000256" key="1">
    <source>
        <dbReference type="SAM" id="MobiDB-lite"/>
    </source>
</evidence>
<dbReference type="Proteomes" id="UP000759537">
    <property type="component" value="Unassembled WGS sequence"/>
</dbReference>
<dbReference type="OrthoDB" id="73491at2759"/>
<keyword evidence="4" id="KW-1185">Reference proteome</keyword>
<feature type="compositionally biased region" description="Basic and acidic residues" evidence="1">
    <location>
        <begin position="263"/>
        <end position="275"/>
    </location>
</feature>
<feature type="domain" description="DUF3752" evidence="2">
    <location>
        <begin position="158"/>
        <end position="315"/>
    </location>
</feature>
<dbReference type="AlphaFoldDB" id="A0A9P5MWX2"/>
<evidence type="ECO:0000259" key="2">
    <source>
        <dbReference type="Pfam" id="PF12572"/>
    </source>
</evidence>
<reference evidence="3" key="1">
    <citation type="submission" date="2019-10" db="EMBL/GenBank/DDBJ databases">
        <authorList>
            <consortium name="DOE Joint Genome Institute"/>
            <person name="Kuo A."/>
            <person name="Miyauchi S."/>
            <person name="Kiss E."/>
            <person name="Drula E."/>
            <person name="Kohler A."/>
            <person name="Sanchez-Garcia M."/>
            <person name="Andreopoulos B."/>
            <person name="Barry K.W."/>
            <person name="Bonito G."/>
            <person name="Buee M."/>
            <person name="Carver A."/>
            <person name="Chen C."/>
            <person name="Cichocki N."/>
            <person name="Clum A."/>
            <person name="Culley D."/>
            <person name="Crous P.W."/>
            <person name="Fauchery L."/>
            <person name="Girlanda M."/>
            <person name="Hayes R."/>
            <person name="Keri Z."/>
            <person name="LaButti K."/>
            <person name="Lipzen A."/>
            <person name="Lombard V."/>
            <person name="Magnuson J."/>
            <person name="Maillard F."/>
            <person name="Morin E."/>
            <person name="Murat C."/>
            <person name="Nolan M."/>
            <person name="Ohm R."/>
            <person name="Pangilinan J."/>
            <person name="Pereira M."/>
            <person name="Perotto S."/>
            <person name="Peter M."/>
            <person name="Riley R."/>
            <person name="Sitrit Y."/>
            <person name="Stielow B."/>
            <person name="Szollosi G."/>
            <person name="Zifcakova L."/>
            <person name="Stursova M."/>
            <person name="Spatafora J.W."/>
            <person name="Tedersoo L."/>
            <person name="Vaario L.-M."/>
            <person name="Yamada A."/>
            <person name="Yan M."/>
            <person name="Wang P."/>
            <person name="Xu J."/>
            <person name="Bruns T."/>
            <person name="Baldrian P."/>
            <person name="Vilgalys R."/>
            <person name="Henrissat B."/>
            <person name="Grigoriev I.V."/>
            <person name="Hibbett D."/>
            <person name="Nagy L.G."/>
            <person name="Martin F.M."/>
        </authorList>
    </citation>
    <scope>NUCLEOTIDE SEQUENCE</scope>
    <source>
        <strain evidence="3">Prilba</strain>
    </source>
</reference>
<accession>A0A9P5MWX2</accession>
<feature type="compositionally biased region" description="Low complexity" evidence="1">
    <location>
        <begin position="160"/>
        <end position="171"/>
    </location>
</feature>